<organism evidence="3 4">
    <name type="scientific">Polarella glacialis</name>
    <name type="common">Dinoflagellate</name>
    <dbReference type="NCBI Taxonomy" id="89957"/>
    <lineage>
        <taxon>Eukaryota</taxon>
        <taxon>Sar</taxon>
        <taxon>Alveolata</taxon>
        <taxon>Dinophyceae</taxon>
        <taxon>Suessiales</taxon>
        <taxon>Suessiaceae</taxon>
        <taxon>Polarella</taxon>
    </lineage>
</organism>
<dbReference type="InterPro" id="IPR052387">
    <property type="entry name" value="Fibrocystin"/>
</dbReference>
<dbReference type="PANTHER" id="PTHR46769">
    <property type="entry name" value="POLYCYSTIC KIDNEY AND HEPATIC DISEASE 1 (AUTOSOMAL RECESSIVE)-LIKE 1"/>
    <property type="match status" value="1"/>
</dbReference>
<feature type="signal peptide" evidence="2">
    <location>
        <begin position="1"/>
        <end position="28"/>
    </location>
</feature>
<dbReference type="SUPFAM" id="SSF81296">
    <property type="entry name" value="E set domains"/>
    <property type="match status" value="2"/>
</dbReference>
<dbReference type="InterPro" id="IPR014756">
    <property type="entry name" value="Ig_E-set"/>
</dbReference>
<proteinExistence type="predicted"/>
<evidence type="ECO:0000256" key="1">
    <source>
        <dbReference type="ARBA" id="ARBA00022729"/>
    </source>
</evidence>
<dbReference type="Proteomes" id="UP000654075">
    <property type="component" value="Unassembled WGS sequence"/>
</dbReference>
<keyword evidence="1 2" id="KW-0732">Signal</keyword>
<evidence type="ECO:0000313" key="4">
    <source>
        <dbReference type="Proteomes" id="UP000654075"/>
    </source>
</evidence>
<dbReference type="InterPro" id="IPR013783">
    <property type="entry name" value="Ig-like_fold"/>
</dbReference>
<dbReference type="Gene3D" id="3.50.30.30">
    <property type="match status" value="1"/>
</dbReference>
<evidence type="ECO:0000256" key="2">
    <source>
        <dbReference type="SAM" id="SignalP"/>
    </source>
</evidence>
<dbReference type="CDD" id="cd00102">
    <property type="entry name" value="IPT"/>
    <property type="match status" value="1"/>
</dbReference>
<evidence type="ECO:0000313" key="3">
    <source>
        <dbReference type="EMBL" id="CAE8626405.1"/>
    </source>
</evidence>
<dbReference type="Gene3D" id="2.60.40.10">
    <property type="entry name" value="Immunoglobulins"/>
    <property type="match status" value="2"/>
</dbReference>
<feature type="non-terminal residue" evidence="3">
    <location>
        <position position="1"/>
    </location>
</feature>
<dbReference type="Gene3D" id="3.40.630.10">
    <property type="entry name" value="Zn peptidases"/>
    <property type="match status" value="1"/>
</dbReference>
<evidence type="ECO:0008006" key="5">
    <source>
        <dbReference type="Google" id="ProtNLM"/>
    </source>
</evidence>
<dbReference type="OrthoDB" id="10519222at2759"/>
<accession>A0A813GHG1</accession>
<keyword evidence="4" id="KW-1185">Reference proteome</keyword>
<dbReference type="SUPFAM" id="SSF53187">
    <property type="entry name" value="Zn-dependent exopeptidases"/>
    <property type="match status" value="1"/>
</dbReference>
<name>A0A813GHG1_POLGL</name>
<dbReference type="EMBL" id="CAJNNV010028966">
    <property type="protein sequence ID" value="CAE8626405.1"/>
    <property type="molecule type" value="Genomic_DNA"/>
</dbReference>
<gene>
    <name evidence="3" type="ORF">PGLA1383_LOCUS43335</name>
</gene>
<reference evidence="3" key="1">
    <citation type="submission" date="2021-02" db="EMBL/GenBank/DDBJ databases">
        <authorList>
            <person name="Dougan E. K."/>
            <person name="Rhodes N."/>
            <person name="Thang M."/>
            <person name="Chan C."/>
        </authorList>
    </citation>
    <scope>NUCLEOTIDE SEQUENCE</scope>
</reference>
<comment type="caution">
    <text evidence="3">The sequence shown here is derived from an EMBL/GenBank/DDBJ whole genome shotgun (WGS) entry which is preliminary data.</text>
</comment>
<feature type="chain" id="PRO_5032870018" description="Subtilisin" evidence="2">
    <location>
        <begin position="29"/>
        <end position="3955"/>
    </location>
</feature>
<protein>
    <recommendedName>
        <fullName evidence="5">Subtilisin</fullName>
    </recommendedName>
</protein>
<sequence>MASAPSSRRLSWAAAFAVSLLGLCLAAAAGDLAAPPLEQPVDACGPDAESCRTFDVSSALQLRRGPAELSDGAELSEGAEPSENISRRILYEFVQQYDDIGESRLTGTPSDKATSAWIRERLEEAGLSVELQPYAIPGGPLWVPKGEGSEYSDYGCHLKLGNRRVPCYVVQSPPAKPVALTNVSMARVLVVDKMSGYELESAQDLLTQHVDAQGNLPYDVAFVVQKYDEPVPFTWKQKGMVPSVIPVVTVPAKFRHLMCNGSIVTSLTLSGRWHTNATSHNVIATLPSFAPAACNATLAAPLPFYLGTPFNCFEASDCAPHRAAGVAVLMAVARDLASNPVQCQKGGSAEHRCMMPVFGFSSGHDMGDPGITDGILPYLEKLASRLEVSLSEVVYVSLGASLGNRALKNGTQSSVLPLLAQSFPNGHNISTAMSAFQGTVCSDSVSGLSTGCSQPAAVIGAARSPLKAGMMVLNLVSYFDKTFHYPWQQGIQRLDFYQLQRIARITSKALRAAICSGVNGDGRVLVVGGLAASVPIKVGIKQKTFSLANYRLNFKSSKLNREVKLDVLSTRRYRDSSCQPPGSESSGETLLFFDKTPKRRYPDSSNTSAVEIEVVASVIIDSIFPPAVSGDTLLTELAGTGGIGPERQLLCAFDASAGGGSKGLWTSPVETLQPRRARCATPVGLRPGAGAVAVSLFLGPVSLSRPFLVPPAPPVSAGTVLPSFSTAQSLQVLDLRMSGDLQWLLRRQNLRCSVADKVYAPATWVGDGRLRCATLSANPDILPPGVWPVRVEASDGSWSFRVGDVIIVSDPLHRNVAGYAGSLDGPAIPQQPKFAVIPHYANSSSRLAGLAAVEKIRVTLEGDFPSPCPGCVCVLDGRSLGPPVFVTSTDAACDLPPDEMLKGPKLGMLGIALHESWATRAVGRATPLVGQPSASVWLQRPLMLALGNENETLAELPKLLVQTRLPGAATLACVWAAWWEPGRSGKSADDATMPARIMADGTFADCQVPSGKLRRMEGVAAMGLEADGIHSGEVVAAWIRASSDVLAFPASGGPGGKRDFMQFFGQDVMDASSSPSQRVPRCRFGEVETDAISAFPPGGPSMYCRVPPGATSGAAQPLPLRMVLNEDDFLWGTEVLSWRPHAAVNATTPVAWLPHQGGSVLRLNINGGEVDDLTPWAVCLFRCTGQRVPALVMKPSLRERHVICRLPPLPLGRPCDIELLSDGTSPPGAASARATSVRALPTVLATRPQVFARAGGDNLTWHLSGVPEELVWGLDFACRFSAELNAPPITLPDLPFDLRAQLTYIGGSKELAEVTCLVPSLRRLGAGATTVAVQLVFMNGSLSVPRVPIKLRLYDEPVFDGVTPSQGYAYLPTRFIVRGKNVPVDTSLFASWRGYPMSQGPCQWLSSELLDCELQAMSLTGTFELEVSALSDGSATPFFAANVVLLPPPAVLPPESFRLAPESQMIPAQVVDSAGVGLPELGPVAPHGLRCWADGRFPLRARFRQMPAGVECMGYKMAPNTSALNLSVAYMGGSLPVSSPTGTQTILVSQLEGPSPDIREVAPYEVLRGSATSVRIRGAGFYPGLLCLVGMYRVEANYYSSESLECPLPPEGALSAGSSTDALRIQLLWPSGQAASKRLPLGVVEGSTAMPEITDFYPKVAIAGQVVQVEIIGRGFLDTAALGNESNVECVMGGAGFRSPAIRLSDRRVLCNLTSNVVGSFTIGLAFAGVSPGHFRRPMVFQKAREMPPSFLRVRAGEAGGTFLNFTDLQLLPSPQGPPQVWCELLVDAEGAVLHKVPAKIHTDGKGASCVIGASNIGGFSSGRGYVVLHQSMVGPLSQPRPLVMHDQAELIAIKPSVVFLGTGMASLELTGVGFEPGMSCFFSSSEATEVTVLSSTIGTCKVPSPTQEVSIQVQVGFVRLVSAPASAIVRFVRKPVFTEVWPSVTYSDLTQWITLRGTDLLPSLSYTLQVGSILGVPCLTASDQALRCYSPDPLTNGIARNPKDQKVLSIKIGIVGNDEFIDTGMVQTVFFRDKAVFEAASAPKAGLVDLVIKGVPMTAGLMCDYGLVRRAPDPIKSNGSQVVCQSQPLARLPDWPLTTAPVLRIVDTLAASGKEVITTAMTMNYYSPLEVSSLAPQSVPLLGGLGAAFAVTFSVVPGNSVVCRLFPDGEMVLSGQLTPTTVMCRTAVKAPGIYQLQLAQVTLAAGFQWETTPLQITIYEQPQILSVSPAKLYLGQAWTIHLLGTRFPPQRLTVQTFACKVGGRIVNGTVSTTRVASCPLNAEDLEIIGPGSHMVEVLVDGVHETVSDPPAIVIVQPDPAKVFSLSSDGTVLPRGGMLHVAGFRLPPDADCVFGEDVFAKGSKAVFAAAEVHNETSLSCVVPQSAPLGRAVVFRLAAAGQILSPAAIQIPRPLAVAIVDQPQNAGPSSGFVDLNFVSWGLRLGGPGPLGQESGKDYDIGALDGSGVCAIGPPDDSWQENMNSAPVNTTCAGCGAVCPAIPQHIPEVELRFRPSGFSSGWPSAGAVVLLPTLPPMHSFKMAPTVVLPEDSLLRFNGTGLRAFASLYPDRLFCRVGQHQEKAELTRENGSWPVQCRMPSLSDMKGLMVRVQLVVQHLGGGFQAVGPQFHLQVLAIPRVLGISPQAGLVGHPMPVALHLSNLPANFTARCDFGAYGSSPAQIYGVTAHCLAPVAPKVGKAVLRLEVLLESSDPYVVQRLLLKASSSFHFQEPKVKQILEALPPFSAPVGGIVYLEWRSHIPMFEVLALVPYRCAWQQTELGDVSTPVMALSATSARCRAPVASTPHAVAVRLEDPTGRIAATAPLFRYFSPLRGNWFTPSATVTANSVIRFETNGDAYIAMMYGRPMPGVDVRCRFGHVTYATKAMDTDGVECNIPALASGTYTLALLYDFEHAGNKIELKLNGTAVLAPTAKPRPTAEPFVLQSLLPAMGPCQGQTLVTVRLQQPLDKPPQKVFCVFGQLSSAAFFASTTEVVCSSPFVDSPQTVSLRLSTVADPSEVQPIELSSLPFQYYLQPSLTRILPTPGGLEVTASNLRPGSAPKCRMGRIIVDGELLDQMTVRCPLPAEQNRGLRPDGNASKQSVIPPRLGGLNKAIIGAVVAIRGGEWPRHYLHTTEQGTTAEPGMAASSRFLVVDGGGPSKVAFYNTRSGRYACPGDCPGRLQDANGTLRPPLEAVMDLTDLGSHQRVYLFSPSAGHYLQFRHGESNPFEAGDPGWNPGWKVSRNHTEKAGANLVLEVLGSTPATRALQGVAVADVAKRTPKVTVELSLNGQDFSKIMEIEYEQPLKVLGSEASLDGTRLLFSTNGEVGSTALCVLGGMSFPQVSPLYPTDGHWRYACDMSGSLLNPAALPPMVLIQSGMPSNASSTLQQAASPRYPAVRSMSPSRGPAWGGTLVRLSVLLPKFSEPYRFWCVFGSLEPTIAEWTVDQDLAQMYHGRVVKLKSASCFKYLYLHGNSIDGVSSQTPEEMRLTIIDCGQGYSCFYSFLHQRYVTMDAAGYVNTTKYIPLMPNQVPTLDNLGGNFTIQEDVLRTMQFFVQDVGGGALEVTMLGRASGRFLRMSQELVLVGDSSAVPGKENFFKIEVEAEAASRADNPWVELRCRTPKNTQPGFVSFYLTSSPSMVSAGAPDGSRVFEYTPTPALIAMTPSSVPHYFTASQRVTVHLATLISKEGELKTKPLMEVPTMNEALIGATIRLKNLESGEYLCAGPSSNVTSCQNKSQSLFKVVGDGPNKLKFLSQTSTPGLYAALETDMAGQLELSDATSAEDSLGSSFDCVYIKGNAGRGGEEVTLYHQPSIRFLMVNKSLASPVIMSPVGEANLGTRFQVQVELTPALYVKRQAYQYSPPGFAAGEAAVTSQIPPLIRGQIYCRFKGVVTEAEMLADGLGLAAVSCPLPAQVFPLATAEQDVAADGLATLKAEVKQLFEFTESHGPSWLYEDE</sequence>
<dbReference type="PANTHER" id="PTHR46769:SF2">
    <property type="entry name" value="FIBROCYSTIN-L ISOFORM 2 PRECURSOR-RELATED"/>
    <property type="match status" value="1"/>
</dbReference>